<dbReference type="InterPro" id="IPR001789">
    <property type="entry name" value="Sig_transdc_resp-reg_receiver"/>
</dbReference>
<reference evidence="10" key="2">
    <citation type="submission" date="2021-09" db="EMBL/GenBank/DDBJ databases">
        <authorList>
            <person name="Gilroy R."/>
        </authorList>
    </citation>
    <scope>NUCLEOTIDE SEQUENCE</scope>
    <source>
        <strain evidence="10">ChiGjej1B1-18357</strain>
    </source>
</reference>
<evidence type="ECO:0000256" key="2">
    <source>
        <dbReference type="ARBA" id="ARBA00023012"/>
    </source>
</evidence>
<keyword evidence="3" id="KW-0805">Transcription regulation</keyword>
<comment type="caution">
    <text evidence="10">The sequence shown here is derived from an EMBL/GenBank/DDBJ whole genome shotgun (WGS) entry which is preliminary data.</text>
</comment>
<dbReference type="GO" id="GO:0000976">
    <property type="term" value="F:transcription cis-regulatory region binding"/>
    <property type="evidence" value="ECO:0007669"/>
    <property type="project" value="TreeGrafter"/>
</dbReference>
<dbReference type="Proteomes" id="UP000776650">
    <property type="component" value="Unassembled WGS sequence"/>
</dbReference>
<dbReference type="GO" id="GO:0000156">
    <property type="term" value="F:phosphorelay response regulator activity"/>
    <property type="evidence" value="ECO:0007669"/>
    <property type="project" value="TreeGrafter"/>
</dbReference>
<gene>
    <name evidence="10" type="ORF">K8V11_09520</name>
</gene>
<feature type="modified residue" description="4-aspartylphosphate" evidence="6">
    <location>
        <position position="53"/>
    </location>
</feature>
<dbReference type="Pfam" id="PF00486">
    <property type="entry name" value="Trans_reg_C"/>
    <property type="match status" value="1"/>
</dbReference>
<dbReference type="InterPro" id="IPR036388">
    <property type="entry name" value="WH-like_DNA-bd_sf"/>
</dbReference>
<sequence>MKSILVVEDDELIRSMLVKALSEAEYTPLEAADGESARAILSSISDIDLVILDIGLPDIDGFELLRLERERGLASPVIIVTARDSIDDTVEGLDSGANDYMSKPFRVPELLARIRLRLKEHDDSAGDDSTSIIEHGGLRLDIRTRRVEVDGQIVELTNREFALLELLMRRKGETISRIQLLESVWGMEFDPGSNIVNVYIRSLRRKIGEQKVQTIRGVGYRVG</sequence>
<dbReference type="InterPro" id="IPR039420">
    <property type="entry name" value="WalR-like"/>
</dbReference>
<dbReference type="PROSITE" id="PS51755">
    <property type="entry name" value="OMPR_PHOB"/>
    <property type="match status" value="1"/>
</dbReference>
<evidence type="ECO:0000256" key="1">
    <source>
        <dbReference type="ARBA" id="ARBA00022553"/>
    </source>
</evidence>
<evidence type="ECO:0000256" key="6">
    <source>
        <dbReference type="PROSITE-ProRule" id="PRU00169"/>
    </source>
</evidence>
<evidence type="ECO:0000256" key="3">
    <source>
        <dbReference type="ARBA" id="ARBA00023015"/>
    </source>
</evidence>
<organism evidence="10 11">
    <name type="scientific">Dietzia timorensis</name>
    <dbReference type="NCBI Taxonomy" id="499555"/>
    <lineage>
        <taxon>Bacteria</taxon>
        <taxon>Bacillati</taxon>
        <taxon>Actinomycetota</taxon>
        <taxon>Actinomycetes</taxon>
        <taxon>Mycobacteriales</taxon>
        <taxon>Dietziaceae</taxon>
        <taxon>Dietzia</taxon>
    </lineage>
</organism>
<evidence type="ECO:0000313" key="11">
    <source>
        <dbReference type="Proteomes" id="UP000776650"/>
    </source>
</evidence>
<name>A0A921JYT7_9ACTN</name>
<accession>A0A921JYT7</accession>
<evidence type="ECO:0000313" key="10">
    <source>
        <dbReference type="EMBL" id="HJE91233.1"/>
    </source>
</evidence>
<dbReference type="GO" id="GO:0005829">
    <property type="term" value="C:cytosol"/>
    <property type="evidence" value="ECO:0007669"/>
    <property type="project" value="TreeGrafter"/>
</dbReference>
<dbReference type="Gene3D" id="3.40.50.2300">
    <property type="match status" value="1"/>
</dbReference>
<dbReference type="PANTHER" id="PTHR48111:SF38">
    <property type="entry name" value="TWO-COMPONENT RESPONSE REGULATOR"/>
    <property type="match status" value="1"/>
</dbReference>
<evidence type="ECO:0000256" key="4">
    <source>
        <dbReference type="ARBA" id="ARBA00023125"/>
    </source>
</evidence>
<evidence type="ECO:0000256" key="7">
    <source>
        <dbReference type="PROSITE-ProRule" id="PRU01091"/>
    </source>
</evidence>
<reference evidence="10" key="1">
    <citation type="journal article" date="2021" name="PeerJ">
        <title>Extensive microbial diversity within the chicken gut microbiome revealed by metagenomics and culture.</title>
        <authorList>
            <person name="Gilroy R."/>
            <person name="Ravi A."/>
            <person name="Getino M."/>
            <person name="Pursley I."/>
            <person name="Horton D.L."/>
            <person name="Alikhan N.F."/>
            <person name="Baker D."/>
            <person name="Gharbi K."/>
            <person name="Hall N."/>
            <person name="Watson M."/>
            <person name="Adriaenssens E.M."/>
            <person name="Foster-Nyarko E."/>
            <person name="Jarju S."/>
            <person name="Secka A."/>
            <person name="Antonio M."/>
            <person name="Oren A."/>
            <person name="Chaudhuri R.R."/>
            <person name="La Ragione R."/>
            <person name="Hildebrand F."/>
            <person name="Pallen M.J."/>
        </authorList>
    </citation>
    <scope>NUCLEOTIDE SEQUENCE</scope>
    <source>
        <strain evidence="10">ChiGjej1B1-18357</strain>
    </source>
</reference>
<keyword evidence="2" id="KW-0902">Two-component regulatory system</keyword>
<dbReference type="SMART" id="SM00448">
    <property type="entry name" value="REC"/>
    <property type="match status" value="1"/>
</dbReference>
<dbReference type="EMBL" id="DYXM01000181">
    <property type="protein sequence ID" value="HJE91233.1"/>
    <property type="molecule type" value="Genomic_DNA"/>
</dbReference>
<keyword evidence="4 7" id="KW-0238">DNA-binding</keyword>
<feature type="domain" description="OmpR/PhoB-type" evidence="9">
    <location>
        <begin position="130"/>
        <end position="223"/>
    </location>
</feature>
<evidence type="ECO:0000259" key="8">
    <source>
        <dbReference type="PROSITE" id="PS50110"/>
    </source>
</evidence>
<dbReference type="GO" id="GO:0006355">
    <property type="term" value="P:regulation of DNA-templated transcription"/>
    <property type="evidence" value="ECO:0007669"/>
    <property type="project" value="InterPro"/>
</dbReference>
<dbReference type="Pfam" id="PF00072">
    <property type="entry name" value="Response_reg"/>
    <property type="match status" value="1"/>
</dbReference>
<dbReference type="InterPro" id="IPR011006">
    <property type="entry name" value="CheY-like_superfamily"/>
</dbReference>
<dbReference type="AlphaFoldDB" id="A0A921JYT7"/>
<dbReference type="GO" id="GO:0032993">
    <property type="term" value="C:protein-DNA complex"/>
    <property type="evidence" value="ECO:0007669"/>
    <property type="project" value="TreeGrafter"/>
</dbReference>
<evidence type="ECO:0000259" key="9">
    <source>
        <dbReference type="PROSITE" id="PS51755"/>
    </source>
</evidence>
<keyword evidence="5" id="KW-0804">Transcription</keyword>
<dbReference type="PANTHER" id="PTHR48111">
    <property type="entry name" value="REGULATOR OF RPOS"/>
    <property type="match status" value="1"/>
</dbReference>
<dbReference type="InterPro" id="IPR001867">
    <property type="entry name" value="OmpR/PhoB-type_DNA-bd"/>
</dbReference>
<proteinExistence type="predicted"/>
<feature type="DNA-binding region" description="OmpR/PhoB-type" evidence="7">
    <location>
        <begin position="130"/>
        <end position="223"/>
    </location>
</feature>
<evidence type="ECO:0000256" key="5">
    <source>
        <dbReference type="ARBA" id="ARBA00023163"/>
    </source>
</evidence>
<keyword evidence="1 6" id="KW-0597">Phosphoprotein</keyword>
<dbReference type="RefSeq" id="WP_303913224.1">
    <property type="nucleotide sequence ID" value="NZ_DYXM01000181.1"/>
</dbReference>
<dbReference type="SUPFAM" id="SSF52172">
    <property type="entry name" value="CheY-like"/>
    <property type="match status" value="1"/>
</dbReference>
<dbReference type="Gene3D" id="1.10.10.10">
    <property type="entry name" value="Winged helix-like DNA-binding domain superfamily/Winged helix DNA-binding domain"/>
    <property type="match status" value="1"/>
</dbReference>
<protein>
    <submittedName>
        <fullName evidence="10">Response regulator transcription factor</fullName>
    </submittedName>
</protein>
<dbReference type="CDD" id="cd00383">
    <property type="entry name" value="trans_reg_C"/>
    <property type="match status" value="1"/>
</dbReference>
<feature type="domain" description="Response regulatory" evidence="8">
    <location>
        <begin position="3"/>
        <end position="118"/>
    </location>
</feature>
<dbReference type="SMART" id="SM00862">
    <property type="entry name" value="Trans_reg_C"/>
    <property type="match status" value="1"/>
</dbReference>
<dbReference type="FunFam" id="1.10.10.10:FF:000005">
    <property type="entry name" value="Two-component system response regulator"/>
    <property type="match status" value="1"/>
</dbReference>
<dbReference type="PROSITE" id="PS50110">
    <property type="entry name" value="RESPONSE_REGULATORY"/>
    <property type="match status" value="1"/>
</dbReference>
<dbReference type="Gene3D" id="6.10.250.690">
    <property type="match status" value="1"/>
</dbReference>